<keyword evidence="1" id="KW-0472">Membrane</keyword>
<dbReference type="PANTHER" id="PTHR46859">
    <property type="entry name" value="TRANSMEMBRANE FRAGILE-X-F-ASSOCIATED PROTEIN"/>
    <property type="match status" value="1"/>
</dbReference>
<keyword evidence="3" id="KW-1185">Reference proteome</keyword>
<accession>A0A8J5KEJ5</accession>
<name>A0A8J5KEJ5_ZINOF</name>
<evidence type="ECO:0000313" key="3">
    <source>
        <dbReference type="Proteomes" id="UP000734854"/>
    </source>
</evidence>
<dbReference type="InterPro" id="IPR019396">
    <property type="entry name" value="TM_Fragile-X-F-assoc"/>
</dbReference>
<comment type="caution">
    <text evidence="2">The sequence shown here is derived from an EMBL/GenBank/DDBJ whole genome shotgun (WGS) entry which is preliminary data.</text>
</comment>
<evidence type="ECO:0000256" key="1">
    <source>
        <dbReference type="SAM" id="Phobius"/>
    </source>
</evidence>
<dbReference type="AlphaFoldDB" id="A0A8J5KEJ5"/>
<keyword evidence="1" id="KW-1133">Transmembrane helix</keyword>
<sequence>MCRALMPGDEESMSDEAIWETLPVSSLQLDSSVSLSFYEYIGFLMRNNIDLASHGSLFLKRNCTNVLLACALELDLLYMAQSVGASKCFTSLLSISHQWFFTIPLVFSDLPTIFRIAECFTFLVSTKWYNLMIHRRPSHGEASSSTAIRYRDWNSGLLLSSIEDHDQDRLCSLQDIGGHIMKIPIVVFQVLLCMRLEGTPPSARHIPILAVFLPLFLLQGAAILYSFSRLVEKLVFLLHNGTIDSRYLRISSNVHDFFAFVHRGSRLLGWWSIDEGSREEQAHLFHAEETGYFSTSSKTLDIYLMS</sequence>
<dbReference type="EMBL" id="JACMSC010000017">
    <property type="protein sequence ID" value="KAG6477974.1"/>
    <property type="molecule type" value="Genomic_DNA"/>
</dbReference>
<reference evidence="2 3" key="1">
    <citation type="submission" date="2020-08" db="EMBL/GenBank/DDBJ databases">
        <title>Plant Genome Project.</title>
        <authorList>
            <person name="Zhang R.-G."/>
        </authorList>
    </citation>
    <scope>NUCLEOTIDE SEQUENCE [LARGE SCALE GENOMIC DNA]</scope>
    <source>
        <tissue evidence="2">Rhizome</tissue>
    </source>
</reference>
<dbReference type="Pfam" id="PF10269">
    <property type="entry name" value="Tmemb_185A"/>
    <property type="match status" value="1"/>
</dbReference>
<dbReference type="PANTHER" id="PTHR46859:SF6">
    <property type="entry name" value="TRANSMEMBRANE FRAGILE-X-F-ASSOCIATED PROTEIN"/>
    <property type="match status" value="1"/>
</dbReference>
<feature type="transmembrane region" description="Helical" evidence="1">
    <location>
        <begin position="206"/>
        <end position="227"/>
    </location>
</feature>
<proteinExistence type="predicted"/>
<dbReference type="Proteomes" id="UP000734854">
    <property type="component" value="Unassembled WGS sequence"/>
</dbReference>
<organism evidence="2 3">
    <name type="scientific">Zingiber officinale</name>
    <name type="common">Ginger</name>
    <name type="synonym">Amomum zingiber</name>
    <dbReference type="NCBI Taxonomy" id="94328"/>
    <lineage>
        <taxon>Eukaryota</taxon>
        <taxon>Viridiplantae</taxon>
        <taxon>Streptophyta</taxon>
        <taxon>Embryophyta</taxon>
        <taxon>Tracheophyta</taxon>
        <taxon>Spermatophyta</taxon>
        <taxon>Magnoliopsida</taxon>
        <taxon>Liliopsida</taxon>
        <taxon>Zingiberales</taxon>
        <taxon>Zingiberaceae</taxon>
        <taxon>Zingiber</taxon>
    </lineage>
</organism>
<protein>
    <submittedName>
        <fullName evidence="2">Uncharacterized protein</fullName>
    </submittedName>
</protein>
<gene>
    <name evidence="2" type="ORF">ZIOFF_061406</name>
</gene>
<evidence type="ECO:0000313" key="2">
    <source>
        <dbReference type="EMBL" id="KAG6477974.1"/>
    </source>
</evidence>
<keyword evidence="1" id="KW-0812">Transmembrane</keyword>